<accession>A0ABS5PJX9</accession>
<dbReference type="SUPFAM" id="SSF55804">
    <property type="entry name" value="Phoshotransferase/anion transport protein"/>
    <property type="match status" value="1"/>
</dbReference>
<dbReference type="RefSeq" id="WP_213235235.1">
    <property type="nucleotide sequence ID" value="NZ_JAHBCL010000002.1"/>
</dbReference>
<dbReference type="PANTHER" id="PTHR47738:SF2">
    <property type="entry name" value="PTS SYSTEM FRUCTOSE-LIKE EIIA COMPONENT"/>
    <property type="match status" value="1"/>
</dbReference>
<keyword evidence="8" id="KW-1185">Reference proteome</keyword>
<evidence type="ECO:0000256" key="2">
    <source>
        <dbReference type="ARBA" id="ARBA00022553"/>
    </source>
</evidence>
<dbReference type="InterPro" id="IPR002178">
    <property type="entry name" value="PTS_EIIA_type-2_dom"/>
</dbReference>
<keyword evidence="1" id="KW-0813">Transport</keyword>
<dbReference type="NCBIfam" id="TIGR00848">
    <property type="entry name" value="fruA"/>
    <property type="match status" value="1"/>
</dbReference>
<keyword evidence="2" id="KW-0597">Phosphoprotein</keyword>
<evidence type="ECO:0000256" key="5">
    <source>
        <dbReference type="ARBA" id="ARBA00022683"/>
    </source>
</evidence>
<dbReference type="InterPro" id="IPR051541">
    <property type="entry name" value="PTS_SugarTrans_NitroReg"/>
</dbReference>
<dbReference type="PROSITE" id="PS51094">
    <property type="entry name" value="PTS_EIIA_TYPE_2"/>
    <property type="match status" value="1"/>
</dbReference>
<dbReference type="PANTHER" id="PTHR47738">
    <property type="entry name" value="PTS SYSTEM FRUCTOSE-LIKE EIIA COMPONENT-RELATED"/>
    <property type="match status" value="1"/>
</dbReference>
<comment type="caution">
    <text evidence="7">The sequence shown here is derived from an EMBL/GenBank/DDBJ whole genome shotgun (WGS) entry which is preliminary data.</text>
</comment>
<evidence type="ECO:0000256" key="1">
    <source>
        <dbReference type="ARBA" id="ARBA00022448"/>
    </source>
</evidence>
<evidence type="ECO:0000313" key="8">
    <source>
        <dbReference type="Proteomes" id="UP000746471"/>
    </source>
</evidence>
<evidence type="ECO:0000313" key="7">
    <source>
        <dbReference type="EMBL" id="MBS7525455.1"/>
    </source>
</evidence>
<evidence type="ECO:0000259" key="6">
    <source>
        <dbReference type="PROSITE" id="PS51094"/>
    </source>
</evidence>
<gene>
    <name evidence="7" type="ORF">KHM83_02045</name>
</gene>
<keyword evidence="4" id="KW-0808">Transferase</keyword>
<evidence type="ECO:0000256" key="4">
    <source>
        <dbReference type="ARBA" id="ARBA00022679"/>
    </source>
</evidence>
<dbReference type="EMBL" id="JAHBCL010000002">
    <property type="protein sequence ID" value="MBS7525455.1"/>
    <property type="molecule type" value="Genomic_DNA"/>
</dbReference>
<sequence length="148" mass="16274">MITDLLTKELFIESLEATEKADAIEAMIDCLEASGKLNNRSKYAEAVFHREAEFSTGIGMGVAIPHGKSDGVKTPSLVFARSQKGVEFESMDDAPAYLLFLVAVPEAGGDEHLRILGMLSRKLMHQAVRDALMQAKSYEDVIRILEES</sequence>
<keyword evidence="3 7" id="KW-0762">Sugar transport</keyword>
<protein>
    <submittedName>
        <fullName evidence="7">PTS sugar transporter subunit IIA</fullName>
    </submittedName>
</protein>
<dbReference type="InterPro" id="IPR004715">
    <property type="entry name" value="PTS_IIA_fruc"/>
</dbReference>
<dbReference type="Pfam" id="PF00359">
    <property type="entry name" value="PTS_EIIA_2"/>
    <property type="match status" value="1"/>
</dbReference>
<reference evidence="7 8" key="1">
    <citation type="submission" date="2021-05" db="EMBL/GenBank/DDBJ databases">
        <title>Fusibacter ferrireducens sp. nov., an anaerobic, sulfur- and Fe-reducing bacterium isolated from the mangrove sediment.</title>
        <authorList>
            <person name="Qiu D."/>
        </authorList>
    </citation>
    <scope>NUCLEOTIDE SEQUENCE [LARGE SCALE GENOMIC DNA]</scope>
    <source>
        <strain evidence="7 8">DSM 12116</strain>
    </source>
</reference>
<dbReference type="CDD" id="cd00211">
    <property type="entry name" value="PTS_IIA_fru"/>
    <property type="match status" value="1"/>
</dbReference>
<dbReference type="Proteomes" id="UP000746471">
    <property type="component" value="Unassembled WGS sequence"/>
</dbReference>
<evidence type="ECO:0000256" key="3">
    <source>
        <dbReference type="ARBA" id="ARBA00022597"/>
    </source>
</evidence>
<keyword evidence="5" id="KW-0598">Phosphotransferase system</keyword>
<dbReference type="Gene3D" id="3.40.930.10">
    <property type="entry name" value="Mannitol-specific EII, Chain A"/>
    <property type="match status" value="1"/>
</dbReference>
<proteinExistence type="predicted"/>
<dbReference type="PROSITE" id="PS00372">
    <property type="entry name" value="PTS_EIIA_TYPE_2_HIS"/>
    <property type="match status" value="1"/>
</dbReference>
<dbReference type="InterPro" id="IPR016152">
    <property type="entry name" value="PTrfase/Anion_transptr"/>
</dbReference>
<name>A0ABS5PJX9_9FIRM</name>
<organism evidence="7 8">
    <name type="scientific">Fusibacter paucivorans</name>
    <dbReference type="NCBI Taxonomy" id="76009"/>
    <lineage>
        <taxon>Bacteria</taxon>
        <taxon>Bacillati</taxon>
        <taxon>Bacillota</taxon>
        <taxon>Clostridia</taxon>
        <taxon>Eubacteriales</taxon>
        <taxon>Eubacteriales Family XII. Incertae Sedis</taxon>
        <taxon>Fusibacter</taxon>
    </lineage>
</organism>
<feature type="domain" description="PTS EIIA type-2" evidence="6">
    <location>
        <begin position="4"/>
        <end position="148"/>
    </location>
</feature>